<dbReference type="Proteomes" id="UP001367676">
    <property type="component" value="Unassembled WGS sequence"/>
</dbReference>
<dbReference type="EMBL" id="JBBCAQ010000036">
    <property type="protein sequence ID" value="KAK7575604.1"/>
    <property type="molecule type" value="Genomic_DNA"/>
</dbReference>
<dbReference type="PANTHER" id="PTHR10662">
    <property type="entry name" value="NUCLEAR RNA EXPORT FACTOR"/>
    <property type="match status" value="1"/>
</dbReference>
<sequence>MPFLDLLDPETCIRIHTTEEIHDFGGRGNTNRAYLPESSSGYYQVILGHGNKYNRQEVLKILQSFIDPIPLSPIAVNISGENMIFYVDNHKTAQCLSLSDLKIQMKDGWKIQIKVIPSIPYIELNNELKETIKRVMSSRYDAANLHLDLSKFYANAEFLNNDLFVPLNRQNMMLAVFQIIADSVPNLRSLNLSDNKLFSTEHFSMLKRFASDLKILDLSRNKIPDLNRLQCLQGLLLEKLVLDDNPLCDKFNDQTKYMREVRKIFKMLLHLDGVDLPPPVDFDIDEISHKLPQSHGSFMCNVDGYPFSRQFLEQYFARYDNQESRDSISEAYAENANFSMTAFGSGPGVSKYISESRNLKKINRQERRTALLHVGRAEITRFLNTFPKTQHDLGSFTVDLTVFTPSSISLTICGVFRETRENCSTGHALAFTRTFFLMATGSGYNITNDMLSITHATEQLLETAFSTRPSAASQNQENSPDVSSVASIPNSAEEEELMRKRRLVGSLSSQTGMNLAWSEKCLAETNWMLDAAIYAFNEFNSRGEIPSEAFNA</sequence>
<feature type="domain" description="TAP-C" evidence="10">
    <location>
        <begin position="498"/>
        <end position="552"/>
    </location>
</feature>
<dbReference type="InterPro" id="IPR032710">
    <property type="entry name" value="NTF2-like_dom_sf"/>
</dbReference>
<evidence type="ECO:0000256" key="8">
    <source>
        <dbReference type="SAM" id="MobiDB-lite"/>
    </source>
</evidence>
<organism evidence="11 12">
    <name type="scientific">Parthenolecanium corni</name>
    <dbReference type="NCBI Taxonomy" id="536013"/>
    <lineage>
        <taxon>Eukaryota</taxon>
        <taxon>Metazoa</taxon>
        <taxon>Ecdysozoa</taxon>
        <taxon>Arthropoda</taxon>
        <taxon>Hexapoda</taxon>
        <taxon>Insecta</taxon>
        <taxon>Pterygota</taxon>
        <taxon>Neoptera</taxon>
        <taxon>Paraneoptera</taxon>
        <taxon>Hemiptera</taxon>
        <taxon>Sternorrhyncha</taxon>
        <taxon>Coccoidea</taxon>
        <taxon>Coccidae</taxon>
        <taxon>Parthenolecanium</taxon>
    </lineage>
</organism>
<keyword evidence="6" id="KW-0509">mRNA transport</keyword>
<evidence type="ECO:0000256" key="6">
    <source>
        <dbReference type="ARBA" id="ARBA00022816"/>
    </source>
</evidence>
<feature type="compositionally biased region" description="Polar residues" evidence="8">
    <location>
        <begin position="466"/>
        <end position="490"/>
    </location>
</feature>
<comment type="caution">
    <text evidence="11">The sequence shown here is derived from an EMBL/GenBank/DDBJ whole genome shotgun (WGS) entry which is preliminary data.</text>
</comment>
<reference evidence="11 12" key="1">
    <citation type="submission" date="2024-03" db="EMBL/GenBank/DDBJ databases">
        <title>Adaptation during the transition from Ophiocordyceps entomopathogen to insect associate is accompanied by gene loss and intensified selection.</title>
        <authorList>
            <person name="Ward C.M."/>
            <person name="Onetto C.A."/>
            <person name="Borneman A.R."/>
        </authorList>
    </citation>
    <scope>NUCLEOTIDE SEQUENCE [LARGE SCALE GENOMIC DNA]</scope>
    <source>
        <strain evidence="11">AWRI1</strain>
        <tissue evidence="11">Single Adult Female</tissue>
    </source>
</reference>
<dbReference type="InterPro" id="IPR002075">
    <property type="entry name" value="NTF2_dom"/>
</dbReference>
<dbReference type="InterPro" id="IPR012677">
    <property type="entry name" value="Nucleotide-bd_a/b_plait_sf"/>
</dbReference>
<evidence type="ECO:0000256" key="1">
    <source>
        <dbReference type="ARBA" id="ARBA00004642"/>
    </source>
</evidence>
<dbReference type="SUPFAM" id="SSF54427">
    <property type="entry name" value="NTF2-like"/>
    <property type="match status" value="1"/>
</dbReference>
<dbReference type="InterPro" id="IPR001611">
    <property type="entry name" value="Leu-rich_rpt"/>
</dbReference>
<dbReference type="GO" id="GO:0003723">
    <property type="term" value="F:RNA binding"/>
    <property type="evidence" value="ECO:0007669"/>
    <property type="project" value="InterPro"/>
</dbReference>
<proteinExistence type="inferred from homology"/>
<dbReference type="Gene3D" id="3.30.70.330">
    <property type="match status" value="1"/>
</dbReference>
<dbReference type="InterPro" id="IPR015245">
    <property type="entry name" value="Tap_RNA-bd"/>
</dbReference>
<dbReference type="Gene3D" id="3.10.450.50">
    <property type="match status" value="1"/>
</dbReference>
<dbReference type="PROSITE" id="PS51450">
    <property type="entry name" value="LRR"/>
    <property type="match status" value="2"/>
</dbReference>
<gene>
    <name evidence="11" type="ORF">V9T40_011890</name>
</gene>
<dbReference type="InterPro" id="IPR032675">
    <property type="entry name" value="LRR_dom_sf"/>
</dbReference>
<dbReference type="GO" id="GO:0005654">
    <property type="term" value="C:nucleoplasm"/>
    <property type="evidence" value="ECO:0007669"/>
    <property type="project" value="UniProtKB-SubCell"/>
</dbReference>
<dbReference type="Pfam" id="PF22602">
    <property type="entry name" value="NXF_NTF2"/>
    <property type="match status" value="1"/>
</dbReference>
<evidence type="ECO:0000256" key="2">
    <source>
        <dbReference type="ARBA" id="ARBA00009285"/>
    </source>
</evidence>
<keyword evidence="7" id="KW-0539">Nucleus</keyword>
<keyword evidence="4" id="KW-0433">Leucine-rich repeat</keyword>
<evidence type="ECO:0000256" key="5">
    <source>
        <dbReference type="ARBA" id="ARBA00022737"/>
    </source>
</evidence>
<feature type="domain" description="NTF2" evidence="9">
    <location>
        <begin position="307"/>
        <end position="453"/>
    </location>
</feature>
<dbReference type="AlphaFoldDB" id="A0AAN9T7N7"/>
<dbReference type="PROSITE" id="PS50177">
    <property type="entry name" value="NTF2_DOMAIN"/>
    <property type="match status" value="1"/>
</dbReference>
<dbReference type="InterPro" id="IPR018222">
    <property type="entry name" value="Nuclear_transport_factor_2_euk"/>
</dbReference>
<feature type="region of interest" description="Disordered" evidence="8">
    <location>
        <begin position="466"/>
        <end position="491"/>
    </location>
</feature>
<evidence type="ECO:0000259" key="9">
    <source>
        <dbReference type="PROSITE" id="PS50177"/>
    </source>
</evidence>
<keyword evidence="12" id="KW-1185">Reference proteome</keyword>
<dbReference type="InterPro" id="IPR057125">
    <property type="entry name" value="NXF1/2/3/5-like_LRR"/>
</dbReference>
<evidence type="ECO:0000313" key="12">
    <source>
        <dbReference type="Proteomes" id="UP001367676"/>
    </source>
</evidence>
<evidence type="ECO:0000256" key="3">
    <source>
        <dbReference type="ARBA" id="ARBA00022448"/>
    </source>
</evidence>
<dbReference type="GO" id="GO:0016973">
    <property type="term" value="P:poly(A)+ mRNA export from nucleus"/>
    <property type="evidence" value="ECO:0007669"/>
    <property type="project" value="TreeGrafter"/>
</dbReference>
<dbReference type="GO" id="GO:0005737">
    <property type="term" value="C:cytoplasm"/>
    <property type="evidence" value="ECO:0007669"/>
    <property type="project" value="InterPro"/>
</dbReference>
<evidence type="ECO:0000256" key="4">
    <source>
        <dbReference type="ARBA" id="ARBA00022614"/>
    </source>
</evidence>
<dbReference type="FunFam" id="1.10.8.10:FF:000018">
    <property type="entry name" value="Nuclear RNA export factor 1"/>
    <property type="match status" value="1"/>
</dbReference>
<keyword evidence="3" id="KW-0813">Transport</keyword>
<dbReference type="Pfam" id="PF03943">
    <property type="entry name" value="TAP_C"/>
    <property type="match status" value="1"/>
</dbReference>
<protein>
    <recommendedName>
        <fullName evidence="13">Nuclear RNA export factor 1</fullName>
    </recommendedName>
</protein>
<dbReference type="PANTHER" id="PTHR10662:SF22">
    <property type="entry name" value="NUCLEAR RNA EXPORT FACTOR 1"/>
    <property type="match status" value="1"/>
</dbReference>
<dbReference type="InterPro" id="IPR005637">
    <property type="entry name" value="TAP_C_dom"/>
</dbReference>
<dbReference type="PROSITE" id="PS51281">
    <property type="entry name" value="TAP_C"/>
    <property type="match status" value="1"/>
</dbReference>
<dbReference type="CDD" id="cd14342">
    <property type="entry name" value="UBA_TAP-C"/>
    <property type="match status" value="1"/>
</dbReference>
<evidence type="ECO:0008006" key="13">
    <source>
        <dbReference type="Google" id="ProtNLM"/>
    </source>
</evidence>
<dbReference type="SUPFAM" id="SSF46934">
    <property type="entry name" value="UBA-like"/>
    <property type="match status" value="1"/>
</dbReference>
<evidence type="ECO:0000256" key="7">
    <source>
        <dbReference type="ARBA" id="ARBA00023242"/>
    </source>
</evidence>
<comment type="similarity">
    <text evidence="2">Belongs to the NXF family.</text>
</comment>
<keyword evidence="5" id="KW-0677">Repeat</keyword>
<dbReference type="SMART" id="SM00804">
    <property type="entry name" value="TAP_C"/>
    <property type="match status" value="1"/>
</dbReference>
<dbReference type="Pfam" id="PF09162">
    <property type="entry name" value="Tap-RNA_bind"/>
    <property type="match status" value="1"/>
</dbReference>
<dbReference type="InterPro" id="IPR030217">
    <property type="entry name" value="NXF_fam"/>
</dbReference>
<evidence type="ECO:0000313" key="11">
    <source>
        <dbReference type="EMBL" id="KAK7575604.1"/>
    </source>
</evidence>
<dbReference type="SUPFAM" id="SSF52058">
    <property type="entry name" value="L domain-like"/>
    <property type="match status" value="1"/>
</dbReference>
<dbReference type="Gene3D" id="3.80.10.10">
    <property type="entry name" value="Ribonuclease Inhibitor"/>
    <property type="match status" value="1"/>
</dbReference>
<name>A0AAN9T7N7_9HEMI</name>
<dbReference type="SUPFAM" id="SSF54928">
    <property type="entry name" value="RNA-binding domain, RBD"/>
    <property type="match status" value="1"/>
</dbReference>
<dbReference type="FunFam" id="3.80.10.10:FF:000384">
    <property type="entry name" value="Nuclear RNA export factor 1"/>
    <property type="match status" value="1"/>
</dbReference>
<accession>A0AAN9T7N7</accession>
<dbReference type="InterPro" id="IPR009060">
    <property type="entry name" value="UBA-like_sf"/>
</dbReference>
<dbReference type="Pfam" id="PF24048">
    <property type="entry name" value="LRR_NXF1-5"/>
    <property type="match status" value="1"/>
</dbReference>
<evidence type="ECO:0000259" key="10">
    <source>
        <dbReference type="PROSITE" id="PS51281"/>
    </source>
</evidence>
<dbReference type="InterPro" id="IPR035979">
    <property type="entry name" value="RBD_domain_sf"/>
</dbReference>
<dbReference type="Gene3D" id="1.10.8.10">
    <property type="entry name" value="DNA helicase RuvA subunit, C-terminal domain"/>
    <property type="match status" value="1"/>
</dbReference>
<comment type="subcellular location">
    <subcellularLocation>
        <location evidence="1">Nucleus</location>
        <location evidence="1">Nucleoplasm</location>
    </subcellularLocation>
</comment>